<evidence type="ECO:0000313" key="2">
    <source>
        <dbReference type="EMBL" id="OLQ09233.1"/>
    </source>
</evidence>
<feature type="compositionally biased region" description="Low complexity" evidence="1">
    <location>
        <begin position="95"/>
        <end position="105"/>
    </location>
</feature>
<keyword evidence="3" id="KW-1185">Reference proteome</keyword>
<accession>A0A1Q9EP78</accession>
<sequence length="329" mass="34405">MHFDSVGPAGSPDFETSIRCRALLGEFGVVCGVFMTGSYRLQERVWTREKKVGGGWGGGGGGEEAREGGTEGAAPFLGGHPAGAGRRVPRRRAGEGQQRAGDRAAPGPSELSCRLVLVGPDYGLLQLVAPVDLAKLKAATSNLRVHRIELLAVHNTGLVWKEHRTLSACGWVPDIADKIARQLPSLPTYLPACLPACLPTYLPACLPTYLPTDRKAFEGGTEVEISDGAGVGSAHASSQSTEIVARTAAGESAPRTPDSYKRDLASVLESPVKGLASGIANRMTDEEQQAATKAGAEEAINIVAKSKGIAEPYPALLYCTSSLPGPTLP</sequence>
<evidence type="ECO:0000313" key="3">
    <source>
        <dbReference type="Proteomes" id="UP000186817"/>
    </source>
</evidence>
<dbReference type="EMBL" id="LSRX01000101">
    <property type="protein sequence ID" value="OLQ09233.1"/>
    <property type="molecule type" value="Genomic_DNA"/>
</dbReference>
<name>A0A1Q9EP78_SYMMI</name>
<dbReference type="AlphaFoldDB" id="A0A1Q9EP78"/>
<comment type="caution">
    <text evidence="2">The sequence shown here is derived from an EMBL/GenBank/DDBJ whole genome shotgun (WGS) entry which is preliminary data.</text>
</comment>
<feature type="compositionally biased region" description="Gly residues" evidence="1">
    <location>
        <begin position="53"/>
        <end position="62"/>
    </location>
</feature>
<evidence type="ECO:0000256" key="1">
    <source>
        <dbReference type="SAM" id="MobiDB-lite"/>
    </source>
</evidence>
<reference evidence="2 3" key="1">
    <citation type="submission" date="2016-02" db="EMBL/GenBank/DDBJ databases">
        <title>Genome analysis of coral dinoflagellate symbionts highlights evolutionary adaptations to a symbiotic lifestyle.</title>
        <authorList>
            <person name="Aranda M."/>
            <person name="Li Y."/>
            <person name="Liew Y.J."/>
            <person name="Baumgarten S."/>
            <person name="Simakov O."/>
            <person name="Wilson M."/>
            <person name="Piel J."/>
            <person name="Ashoor H."/>
            <person name="Bougouffa S."/>
            <person name="Bajic V.B."/>
            <person name="Ryu T."/>
            <person name="Ravasi T."/>
            <person name="Bayer T."/>
            <person name="Micklem G."/>
            <person name="Kim H."/>
            <person name="Bhak J."/>
            <person name="Lajeunesse T.C."/>
            <person name="Voolstra C.R."/>
        </authorList>
    </citation>
    <scope>NUCLEOTIDE SEQUENCE [LARGE SCALE GENOMIC DNA]</scope>
    <source>
        <strain evidence="2 3">CCMP2467</strain>
    </source>
</reference>
<feature type="region of interest" description="Disordered" evidence="1">
    <location>
        <begin position="52"/>
        <end position="107"/>
    </location>
</feature>
<dbReference type="Proteomes" id="UP000186817">
    <property type="component" value="Unassembled WGS sequence"/>
</dbReference>
<protein>
    <submittedName>
        <fullName evidence="2">Uncharacterized protein</fullName>
    </submittedName>
</protein>
<proteinExistence type="predicted"/>
<organism evidence="2 3">
    <name type="scientific">Symbiodinium microadriaticum</name>
    <name type="common">Dinoflagellate</name>
    <name type="synonym">Zooxanthella microadriatica</name>
    <dbReference type="NCBI Taxonomy" id="2951"/>
    <lineage>
        <taxon>Eukaryota</taxon>
        <taxon>Sar</taxon>
        <taxon>Alveolata</taxon>
        <taxon>Dinophyceae</taxon>
        <taxon>Suessiales</taxon>
        <taxon>Symbiodiniaceae</taxon>
        <taxon>Symbiodinium</taxon>
    </lineage>
</organism>
<feature type="region of interest" description="Disordered" evidence="1">
    <location>
        <begin position="228"/>
        <end position="259"/>
    </location>
</feature>
<gene>
    <name evidence="2" type="ORF">AK812_SmicGene7168</name>
</gene>